<evidence type="ECO:0000256" key="1">
    <source>
        <dbReference type="SAM" id="MobiDB-lite"/>
    </source>
</evidence>
<protein>
    <recommendedName>
        <fullName evidence="2">EH domain-containing protein</fullName>
    </recommendedName>
</protein>
<feature type="region of interest" description="Disordered" evidence="1">
    <location>
        <begin position="180"/>
        <end position="210"/>
    </location>
</feature>
<feature type="compositionally biased region" description="Polar residues" evidence="1">
    <location>
        <begin position="30"/>
        <end position="48"/>
    </location>
</feature>
<evidence type="ECO:0000313" key="4">
    <source>
        <dbReference type="Proteomes" id="UP000242254"/>
    </source>
</evidence>
<feature type="region of interest" description="Disordered" evidence="1">
    <location>
        <begin position="1"/>
        <end position="49"/>
    </location>
</feature>
<evidence type="ECO:0000259" key="2">
    <source>
        <dbReference type="Pfam" id="PF12763"/>
    </source>
</evidence>
<feature type="compositionally biased region" description="Polar residues" evidence="1">
    <location>
        <begin position="309"/>
        <end position="320"/>
    </location>
</feature>
<dbReference type="Proteomes" id="UP000242254">
    <property type="component" value="Unassembled WGS sequence"/>
</dbReference>
<feature type="domain" description="EH" evidence="2">
    <location>
        <begin position="58"/>
        <end position="138"/>
    </location>
</feature>
<dbReference type="STRING" id="1340429.A0A2G4SG75"/>
<feature type="compositionally biased region" description="Basic residues" evidence="1">
    <location>
        <begin position="1"/>
        <end position="12"/>
    </location>
</feature>
<organism evidence="3 4">
    <name type="scientific">Rhizopus microsporus ATCC 52813</name>
    <dbReference type="NCBI Taxonomy" id="1340429"/>
    <lineage>
        <taxon>Eukaryota</taxon>
        <taxon>Fungi</taxon>
        <taxon>Fungi incertae sedis</taxon>
        <taxon>Mucoromycota</taxon>
        <taxon>Mucoromycotina</taxon>
        <taxon>Mucoromycetes</taxon>
        <taxon>Mucorales</taxon>
        <taxon>Mucorineae</taxon>
        <taxon>Rhizopodaceae</taxon>
        <taxon>Rhizopus</taxon>
    </lineage>
</organism>
<reference evidence="3 4" key="1">
    <citation type="journal article" date="2016" name="Proc. Natl. Acad. Sci. U.S.A.">
        <title>Lipid metabolic changes in an early divergent fungus govern the establishment of a mutualistic symbiosis with endobacteria.</title>
        <authorList>
            <person name="Lastovetsky O.A."/>
            <person name="Gaspar M.L."/>
            <person name="Mondo S.J."/>
            <person name="LaButti K.M."/>
            <person name="Sandor L."/>
            <person name="Grigoriev I.V."/>
            <person name="Henry S.A."/>
            <person name="Pawlowska T.E."/>
        </authorList>
    </citation>
    <scope>NUCLEOTIDE SEQUENCE [LARGE SCALE GENOMIC DNA]</scope>
    <source>
        <strain evidence="3 4">ATCC 52813</strain>
    </source>
</reference>
<keyword evidence="4" id="KW-1185">Reference proteome</keyword>
<accession>A0A2G4SG75</accession>
<dbReference type="RefSeq" id="XP_023461486.1">
    <property type="nucleotide sequence ID" value="XM_023609741.1"/>
</dbReference>
<dbReference type="InterPro" id="IPR000261">
    <property type="entry name" value="EH_dom"/>
</dbReference>
<dbReference type="SUPFAM" id="SSF47473">
    <property type="entry name" value="EF-hand"/>
    <property type="match status" value="1"/>
</dbReference>
<dbReference type="Pfam" id="PF12763">
    <property type="entry name" value="EH"/>
    <property type="match status" value="1"/>
</dbReference>
<dbReference type="EMBL" id="KZ303871">
    <property type="protein sequence ID" value="PHZ07778.1"/>
    <property type="molecule type" value="Genomic_DNA"/>
</dbReference>
<proteinExistence type="predicted"/>
<dbReference type="Gene3D" id="1.10.238.10">
    <property type="entry name" value="EF-hand"/>
    <property type="match status" value="1"/>
</dbReference>
<gene>
    <name evidence="3" type="ORF">RHIMIDRAFT_242284</name>
</gene>
<evidence type="ECO:0000313" key="3">
    <source>
        <dbReference type="EMBL" id="PHZ07778.1"/>
    </source>
</evidence>
<dbReference type="InterPro" id="IPR011992">
    <property type="entry name" value="EF-hand-dom_pair"/>
</dbReference>
<sequence length="384" mass="43725">MNRIKNVFHRSQKPMEERRPHQFIKRHSSTRTYNSSNNDNAFETTQVNEPPAINLSDLSEMERPAYQSWWKDLDPFNIGRINNQTILKFLKGCTLEDDKLEQILALFETAGDGLDQLQFFAMLRLIAHAQNGRKISKALVYLGAPIPHFHTNAIDALIKSDVTATPRANNDKQVGRRTWWGPETRSSVDDNNRRSYIGPFTTHHPVPESERQDTVMDLYYPSDNLWTVPSAPPLFTQPSPLPKSEYTHSRSKSAGNAAAYIQPFDLQEQLHSSRSSLSLHELNSNNNNNPGKSLLLTQKFVYQSPSIRKQELQSTNNPFHSTELRSPFDDDDNNSNTLTHIPAYTAINDKPNSDNIPPPPVPNQDTKPPFPKYARRTTPKDLLS</sequence>
<dbReference type="GeneID" id="35440731"/>
<feature type="region of interest" description="Disordered" evidence="1">
    <location>
        <begin position="309"/>
        <end position="384"/>
    </location>
</feature>
<dbReference type="AlphaFoldDB" id="A0A2G4SG75"/>
<name>A0A2G4SG75_RHIZD</name>